<dbReference type="InterPro" id="IPR011002">
    <property type="entry name" value="FliG_a-hlx"/>
</dbReference>
<dbReference type="PIRSF" id="PIRSF003161">
    <property type="entry name" value="FliG"/>
    <property type="match status" value="1"/>
</dbReference>
<dbReference type="FunFam" id="1.10.220.30:FF:000001">
    <property type="entry name" value="Flagellar motor switch protein FliG"/>
    <property type="match status" value="1"/>
</dbReference>
<keyword evidence="6" id="KW-0145">Chemotaxis</keyword>
<evidence type="ECO:0000256" key="2">
    <source>
        <dbReference type="ARBA" id="ARBA00004413"/>
    </source>
</evidence>
<keyword evidence="5" id="KW-1003">Cell membrane</keyword>
<dbReference type="GO" id="GO:0009425">
    <property type="term" value="C:bacterial-type flagellum basal body"/>
    <property type="evidence" value="ECO:0007669"/>
    <property type="project" value="UniProtKB-SubCell"/>
</dbReference>
<name>A0A9D1FHX4_9BACT</name>
<keyword evidence="7" id="KW-0283">Flagellar rotation</keyword>
<comment type="caution">
    <text evidence="13">The sequence shown here is derived from an EMBL/GenBank/DDBJ whole genome shotgun (WGS) entry which is preliminary data.</text>
</comment>
<dbReference type="SUPFAM" id="SSF48029">
    <property type="entry name" value="FliG"/>
    <property type="match status" value="2"/>
</dbReference>
<evidence type="ECO:0000256" key="8">
    <source>
        <dbReference type="ARBA" id="ARBA00023136"/>
    </source>
</evidence>
<dbReference type="PRINTS" id="PR00954">
    <property type="entry name" value="FLGMOTORFLIG"/>
</dbReference>
<feature type="domain" description="Flagellar motor switch protein FliG N-terminal" evidence="12">
    <location>
        <begin position="9"/>
        <end position="112"/>
    </location>
</feature>
<evidence type="ECO:0000313" key="13">
    <source>
        <dbReference type="EMBL" id="HIS73515.1"/>
    </source>
</evidence>
<feature type="domain" description="Flagellar motor switch protein FliG middle" evidence="11">
    <location>
        <begin position="121"/>
        <end position="192"/>
    </location>
</feature>
<dbReference type="NCBIfam" id="TIGR00207">
    <property type="entry name" value="fliG"/>
    <property type="match status" value="1"/>
</dbReference>
<dbReference type="Pfam" id="PF14842">
    <property type="entry name" value="FliG_N"/>
    <property type="match status" value="1"/>
</dbReference>
<dbReference type="Gene3D" id="1.10.220.30">
    <property type="match status" value="3"/>
</dbReference>
<evidence type="ECO:0000313" key="14">
    <source>
        <dbReference type="Proteomes" id="UP000886865"/>
    </source>
</evidence>
<dbReference type="PANTHER" id="PTHR30534">
    <property type="entry name" value="FLAGELLAR MOTOR SWITCH PROTEIN FLIG"/>
    <property type="match status" value="1"/>
</dbReference>
<evidence type="ECO:0000256" key="9">
    <source>
        <dbReference type="ARBA" id="ARBA00023143"/>
    </source>
</evidence>
<dbReference type="GO" id="GO:0006935">
    <property type="term" value="P:chemotaxis"/>
    <property type="evidence" value="ECO:0007669"/>
    <property type="project" value="UniProtKB-KW"/>
</dbReference>
<evidence type="ECO:0000256" key="6">
    <source>
        <dbReference type="ARBA" id="ARBA00022500"/>
    </source>
</evidence>
<dbReference type="InterPro" id="IPR023087">
    <property type="entry name" value="Flg_Motor_Flig_C"/>
</dbReference>
<dbReference type="InterPro" id="IPR000090">
    <property type="entry name" value="Flg_Motor_Flig"/>
</dbReference>
<keyword evidence="13" id="KW-0282">Flagellum</keyword>
<dbReference type="InterPro" id="IPR028263">
    <property type="entry name" value="FliG_N"/>
</dbReference>
<evidence type="ECO:0000259" key="11">
    <source>
        <dbReference type="Pfam" id="PF14841"/>
    </source>
</evidence>
<sequence length="340" mass="37939">MLPIQVEAMTHSQKVAALMIVLGPAAASEIMKNITDDDVLEQITLDIAAMNKLPIETLEAIVDEFHTIFQANSMLASGGMNYAKTLLEKAYGTEQANKILDRLVTILNSNPFQFFNDADPIQLATSFQNENPQLIALILAYLKPEQSAKVLNCLPPNVQHKVSLKIAQMETTNPEIISEVEKIVESKFSNVVIQDFSKAGGTETLASILNRTDRATEKNVIEMLEEETPQLAEDVRSLMFVFEDIVNLDDRAIQRILREVDTKDLALSLKGSRDDVKDKILRNMSERAQAILLEDMEYMGPVRAREVQEVQSRIVGIIRMLEQNGEIVVARDGAGDELIE</sequence>
<evidence type="ECO:0000259" key="10">
    <source>
        <dbReference type="Pfam" id="PF01706"/>
    </source>
</evidence>
<feature type="domain" description="Flagellar motor switch protein FliG C-terminal" evidence="10">
    <location>
        <begin position="223"/>
        <end position="328"/>
    </location>
</feature>
<keyword evidence="13" id="KW-0966">Cell projection</keyword>
<dbReference type="InterPro" id="IPR032779">
    <property type="entry name" value="FliG_M"/>
</dbReference>
<dbReference type="GO" id="GO:0003774">
    <property type="term" value="F:cytoskeletal motor activity"/>
    <property type="evidence" value="ECO:0007669"/>
    <property type="project" value="InterPro"/>
</dbReference>
<accession>A0A9D1FHX4</accession>
<reference evidence="13" key="2">
    <citation type="journal article" date="2021" name="PeerJ">
        <title>Extensive microbial diversity within the chicken gut microbiome revealed by metagenomics and culture.</title>
        <authorList>
            <person name="Gilroy R."/>
            <person name="Ravi A."/>
            <person name="Getino M."/>
            <person name="Pursley I."/>
            <person name="Horton D.L."/>
            <person name="Alikhan N.F."/>
            <person name="Baker D."/>
            <person name="Gharbi K."/>
            <person name="Hall N."/>
            <person name="Watson M."/>
            <person name="Adriaenssens E.M."/>
            <person name="Foster-Nyarko E."/>
            <person name="Jarju S."/>
            <person name="Secka A."/>
            <person name="Antonio M."/>
            <person name="Oren A."/>
            <person name="Chaudhuri R.R."/>
            <person name="La Ragione R."/>
            <person name="Hildebrand F."/>
            <person name="Pallen M.J."/>
        </authorList>
    </citation>
    <scope>NUCLEOTIDE SEQUENCE</scope>
    <source>
        <strain evidence="13">CHK152-2871</strain>
    </source>
</reference>
<dbReference type="PANTHER" id="PTHR30534:SF0">
    <property type="entry name" value="FLAGELLAR MOTOR SWITCH PROTEIN FLIG"/>
    <property type="match status" value="1"/>
</dbReference>
<dbReference type="Proteomes" id="UP000886865">
    <property type="component" value="Unassembled WGS sequence"/>
</dbReference>
<gene>
    <name evidence="13" type="primary">fliG</name>
    <name evidence="13" type="ORF">IAA86_00680</name>
</gene>
<dbReference type="GO" id="GO:0071973">
    <property type="term" value="P:bacterial-type flagellum-dependent cell motility"/>
    <property type="evidence" value="ECO:0007669"/>
    <property type="project" value="InterPro"/>
</dbReference>
<keyword evidence="13" id="KW-0969">Cilium</keyword>
<evidence type="ECO:0000256" key="4">
    <source>
        <dbReference type="ARBA" id="ARBA00021870"/>
    </source>
</evidence>
<evidence type="ECO:0000256" key="3">
    <source>
        <dbReference type="ARBA" id="ARBA00010299"/>
    </source>
</evidence>
<dbReference type="Pfam" id="PF14841">
    <property type="entry name" value="FliG_M"/>
    <property type="match status" value="1"/>
</dbReference>
<protein>
    <recommendedName>
        <fullName evidence="4">Flagellar motor switch protein FliG</fullName>
    </recommendedName>
</protein>
<proteinExistence type="inferred from homology"/>
<keyword evidence="8" id="KW-0472">Membrane</keyword>
<evidence type="ECO:0000259" key="12">
    <source>
        <dbReference type="Pfam" id="PF14842"/>
    </source>
</evidence>
<dbReference type="AlphaFoldDB" id="A0A9D1FHX4"/>
<evidence type="ECO:0000256" key="7">
    <source>
        <dbReference type="ARBA" id="ARBA00022779"/>
    </source>
</evidence>
<comment type="subcellular location">
    <subcellularLocation>
        <location evidence="1">Bacterial flagellum basal body</location>
    </subcellularLocation>
    <subcellularLocation>
        <location evidence="2">Cell membrane</location>
        <topology evidence="2">Peripheral membrane protein</topology>
        <orientation evidence="2">Cytoplasmic side</orientation>
    </subcellularLocation>
</comment>
<evidence type="ECO:0000256" key="5">
    <source>
        <dbReference type="ARBA" id="ARBA00022475"/>
    </source>
</evidence>
<evidence type="ECO:0000256" key="1">
    <source>
        <dbReference type="ARBA" id="ARBA00004117"/>
    </source>
</evidence>
<organism evidence="13 14">
    <name type="scientific">Candidatus Galligastranaerophilus intestinavium</name>
    <dbReference type="NCBI Taxonomy" id="2840836"/>
    <lineage>
        <taxon>Bacteria</taxon>
        <taxon>Candidatus Galligastranaerophilus</taxon>
    </lineage>
</organism>
<reference evidence="13" key="1">
    <citation type="submission" date="2020-10" db="EMBL/GenBank/DDBJ databases">
        <authorList>
            <person name="Gilroy R."/>
        </authorList>
    </citation>
    <scope>NUCLEOTIDE SEQUENCE</scope>
    <source>
        <strain evidence="13">CHK152-2871</strain>
    </source>
</reference>
<dbReference type="GO" id="GO:0005886">
    <property type="term" value="C:plasma membrane"/>
    <property type="evidence" value="ECO:0007669"/>
    <property type="project" value="UniProtKB-SubCell"/>
</dbReference>
<dbReference type="EMBL" id="DVJQ01000006">
    <property type="protein sequence ID" value="HIS73515.1"/>
    <property type="molecule type" value="Genomic_DNA"/>
</dbReference>
<comment type="similarity">
    <text evidence="3">Belongs to the FliG family.</text>
</comment>
<keyword evidence="9" id="KW-0975">Bacterial flagellum</keyword>
<dbReference type="Pfam" id="PF01706">
    <property type="entry name" value="FliG_C"/>
    <property type="match status" value="1"/>
</dbReference>